<evidence type="ECO:0000256" key="1">
    <source>
        <dbReference type="ARBA" id="ARBA00001946"/>
    </source>
</evidence>
<dbReference type="InterPro" id="IPR000836">
    <property type="entry name" value="PRTase_dom"/>
</dbReference>
<comment type="similarity">
    <text evidence="4 15">Belongs to the purine/pyrimidine phosphoribosyltransferase family.</text>
</comment>
<keyword evidence="9 15" id="KW-0479">Metal-binding</keyword>
<gene>
    <name evidence="17" type="primary">hpt</name>
    <name evidence="17" type="ORF">Pan189_06800</name>
</gene>
<dbReference type="SUPFAM" id="SSF53271">
    <property type="entry name" value="PRTase-like"/>
    <property type="match status" value="1"/>
</dbReference>
<sequence length="176" mass="20044">MKTLIEADEIREKVAELGERIATDYRGKPLTLLGVLTGSLIFLSDLMRQIELPHRVGLIQASSYRGAVTEPGHLSINASLLPELRDRDVVLVDDIFDTGHTLVALHERVRQEEPASIRSAVLLWKEGRSEVERIPDYYCFRIPDRFVVGYGLDYADEFRHLPYVAELEPEDLRGNE</sequence>
<dbReference type="EMBL" id="CP036268">
    <property type="protein sequence ID" value="QDT36324.1"/>
    <property type="molecule type" value="Genomic_DNA"/>
</dbReference>
<evidence type="ECO:0000256" key="7">
    <source>
        <dbReference type="ARBA" id="ARBA00022676"/>
    </source>
</evidence>
<comment type="pathway">
    <text evidence="3 15">Purine metabolism; IMP biosynthesis via salvage pathway; IMP from hypoxanthine: step 1/1.</text>
</comment>
<dbReference type="CDD" id="cd06223">
    <property type="entry name" value="PRTases_typeI"/>
    <property type="match status" value="1"/>
</dbReference>
<evidence type="ECO:0000256" key="2">
    <source>
        <dbReference type="ARBA" id="ARBA00004496"/>
    </source>
</evidence>
<dbReference type="InterPro" id="IPR029057">
    <property type="entry name" value="PRTase-like"/>
</dbReference>
<evidence type="ECO:0000256" key="6">
    <source>
        <dbReference type="ARBA" id="ARBA00022490"/>
    </source>
</evidence>
<dbReference type="GO" id="GO:0004422">
    <property type="term" value="F:hypoxanthine phosphoribosyltransferase activity"/>
    <property type="evidence" value="ECO:0007669"/>
    <property type="project" value="InterPro"/>
</dbReference>
<comment type="catalytic activity">
    <reaction evidence="14">
        <text>IMP + diphosphate = hypoxanthine + 5-phospho-alpha-D-ribose 1-diphosphate</text>
        <dbReference type="Rhea" id="RHEA:17973"/>
        <dbReference type="ChEBI" id="CHEBI:17368"/>
        <dbReference type="ChEBI" id="CHEBI:33019"/>
        <dbReference type="ChEBI" id="CHEBI:58017"/>
        <dbReference type="ChEBI" id="CHEBI:58053"/>
        <dbReference type="EC" id="2.4.2.8"/>
    </reaction>
    <physiologicalReaction direction="right-to-left" evidence="14">
        <dbReference type="Rhea" id="RHEA:17975"/>
    </physiologicalReaction>
</comment>
<organism evidence="17 18">
    <name type="scientific">Stratiformator vulcanicus</name>
    <dbReference type="NCBI Taxonomy" id="2527980"/>
    <lineage>
        <taxon>Bacteria</taxon>
        <taxon>Pseudomonadati</taxon>
        <taxon>Planctomycetota</taxon>
        <taxon>Planctomycetia</taxon>
        <taxon>Planctomycetales</taxon>
        <taxon>Planctomycetaceae</taxon>
        <taxon>Stratiformator</taxon>
    </lineage>
</organism>
<name>A0A517QXI1_9PLAN</name>
<evidence type="ECO:0000259" key="16">
    <source>
        <dbReference type="Pfam" id="PF00156"/>
    </source>
</evidence>
<dbReference type="EC" id="2.4.2.8" evidence="5 15"/>
<keyword evidence="12 15" id="KW-0460">Magnesium</keyword>
<proteinExistence type="inferred from homology"/>
<dbReference type="UniPathway" id="UPA00591">
    <property type="reaction ID" value="UER00648"/>
</dbReference>
<evidence type="ECO:0000256" key="4">
    <source>
        <dbReference type="ARBA" id="ARBA00008391"/>
    </source>
</evidence>
<dbReference type="RefSeq" id="WP_310821027.1">
    <property type="nucleotide sequence ID" value="NZ_CP036268.1"/>
</dbReference>
<keyword evidence="7 15" id="KW-0328">Glycosyltransferase</keyword>
<dbReference type="GO" id="GO:0000166">
    <property type="term" value="F:nucleotide binding"/>
    <property type="evidence" value="ECO:0007669"/>
    <property type="project" value="UniProtKB-KW"/>
</dbReference>
<comment type="catalytic activity">
    <reaction evidence="13">
        <text>GMP + diphosphate = guanine + 5-phospho-alpha-D-ribose 1-diphosphate</text>
        <dbReference type="Rhea" id="RHEA:25424"/>
        <dbReference type="ChEBI" id="CHEBI:16235"/>
        <dbReference type="ChEBI" id="CHEBI:33019"/>
        <dbReference type="ChEBI" id="CHEBI:58017"/>
        <dbReference type="ChEBI" id="CHEBI:58115"/>
        <dbReference type="EC" id="2.4.2.8"/>
    </reaction>
    <physiologicalReaction direction="right-to-left" evidence="13">
        <dbReference type="Rhea" id="RHEA:25426"/>
    </physiologicalReaction>
</comment>
<dbReference type="GO" id="GO:0032264">
    <property type="term" value="P:IMP salvage"/>
    <property type="evidence" value="ECO:0007669"/>
    <property type="project" value="UniProtKB-UniPathway"/>
</dbReference>
<evidence type="ECO:0000256" key="12">
    <source>
        <dbReference type="ARBA" id="ARBA00022842"/>
    </source>
</evidence>
<evidence type="ECO:0000256" key="15">
    <source>
        <dbReference type="RuleBase" id="RU364099"/>
    </source>
</evidence>
<protein>
    <recommendedName>
        <fullName evidence="5 15">Hypoxanthine phosphoribosyltransferase</fullName>
        <ecNumber evidence="5 15">2.4.2.8</ecNumber>
    </recommendedName>
</protein>
<comment type="cofactor">
    <cofactor evidence="1 15">
        <name>Mg(2+)</name>
        <dbReference type="ChEBI" id="CHEBI:18420"/>
    </cofactor>
</comment>
<keyword evidence="18" id="KW-1185">Reference proteome</keyword>
<keyword evidence="11 15" id="KW-0547">Nucleotide-binding</keyword>
<dbReference type="InterPro" id="IPR005904">
    <property type="entry name" value="Hxn_phspho_trans"/>
</dbReference>
<dbReference type="PANTHER" id="PTHR43340:SF1">
    <property type="entry name" value="HYPOXANTHINE PHOSPHORIBOSYLTRANSFERASE"/>
    <property type="match status" value="1"/>
</dbReference>
<evidence type="ECO:0000256" key="10">
    <source>
        <dbReference type="ARBA" id="ARBA00022726"/>
    </source>
</evidence>
<evidence type="ECO:0000256" key="8">
    <source>
        <dbReference type="ARBA" id="ARBA00022679"/>
    </source>
</evidence>
<dbReference type="PANTHER" id="PTHR43340">
    <property type="entry name" value="HYPOXANTHINE-GUANINE PHOSPHORIBOSYLTRANSFERASE"/>
    <property type="match status" value="1"/>
</dbReference>
<dbReference type="AlphaFoldDB" id="A0A517QXI1"/>
<dbReference type="GO" id="GO:0005829">
    <property type="term" value="C:cytosol"/>
    <property type="evidence" value="ECO:0007669"/>
    <property type="project" value="TreeGrafter"/>
</dbReference>
<dbReference type="GO" id="GO:0046100">
    <property type="term" value="P:hypoxanthine metabolic process"/>
    <property type="evidence" value="ECO:0007669"/>
    <property type="project" value="TreeGrafter"/>
</dbReference>
<evidence type="ECO:0000256" key="5">
    <source>
        <dbReference type="ARBA" id="ARBA00011895"/>
    </source>
</evidence>
<evidence type="ECO:0000256" key="3">
    <source>
        <dbReference type="ARBA" id="ARBA00004669"/>
    </source>
</evidence>
<keyword evidence="6 15" id="KW-0963">Cytoplasm</keyword>
<dbReference type="InterPro" id="IPR050408">
    <property type="entry name" value="HGPRT"/>
</dbReference>
<feature type="domain" description="Phosphoribosyltransferase" evidence="16">
    <location>
        <begin position="8"/>
        <end position="154"/>
    </location>
</feature>
<dbReference type="GO" id="GO:0006178">
    <property type="term" value="P:guanine salvage"/>
    <property type="evidence" value="ECO:0007669"/>
    <property type="project" value="TreeGrafter"/>
</dbReference>
<dbReference type="KEGG" id="svp:Pan189_06800"/>
<dbReference type="GO" id="GO:0006166">
    <property type="term" value="P:purine ribonucleoside salvage"/>
    <property type="evidence" value="ECO:0007669"/>
    <property type="project" value="UniProtKB-KW"/>
</dbReference>
<evidence type="ECO:0000313" key="17">
    <source>
        <dbReference type="EMBL" id="QDT36324.1"/>
    </source>
</evidence>
<reference evidence="17 18" key="1">
    <citation type="submission" date="2019-02" db="EMBL/GenBank/DDBJ databases">
        <title>Deep-cultivation of Planctomycetes and their phenomic and genomic characterization uncovers novel biology.</title>
        <authorList>
            <person name="Wiegand S."/>
            <person name="Jogler M."/>
            <person name="Boedeker C."/>
            <person name="Pinto D."/>
            <person name="Vollmers J."/>
            <person name="Rivas-Marin E."/>
            <person name="Kohn T."/>
            <person name="Peeters S.H."/>
            <person name="Heuer A."/>
            <person name="Rast P."/>
            <person name="Oberbeckmann S."/>
            <person name="Bunk B."/>
            <person name="Jeske O."/>
            <person name="Meyerdierks A."/>
            <person name="Storesund J.E."/>
            <person name="Kallscheuer N."/>
            <person name="Luecker S."/>
            <person name="Lage O.M."/>
            <person name="Pohl T."/>
            <person name="Merkel B.J."/>
            <person name="Hornburger P."/>
            <person name="Mueller R.-W."/>
            <person name="Bruemmer F."/>
            <person name="Labrenz M."/>
            <person name="Spormann A.M."/>
            <person name="Op den Camp H."/>
            <person name="Overmann J."/>
            <person name="Amann R."/>
            <person name="Jetten M.S.M."/>
            <person name="Mascher T."/>
            <person name="Medema M.H."/>
            <person name="Devos D.P."/>
            <person name="Kaster A.-K."/>
            <person name="Ovreas L."/>
            <person name="Rohde M."/>
            <person name="Galperin M.Y."/>
            <person name="Jogler C."/>
        </authorList>
    </citation>
    <scope>NUCLEOTIDE SEQUENCE [LARGE SCALE GENOMIC DNA]</scope>
    <source>
        <strain evidence="17 18">Pan189</strain>
    </source>
</reference>
<comment type="subcellular location">
    <subcellularLocation>
        <location evidence="2 15">Cytoplasm</location>
    </subcellularLocation>
</comment>
<dbReference type="GO" id="GO:0032263">
    <property type="term" value="P:GMP salvage"/>
    <property type="evidence" value="ECO:0007669"/>
    <property type="project" value="TreeGrafter"/>
</dbReference>
<evidence type="ECO:0000256" key="13">
    <source>
        <dbReference type="ARBA" id="ARBA00048811"/>
    </source>
</evidence>
<evidence type="ECO:0000256" key="11">
    <source>
        <dbReference type="ARBA" id="ARBA00022741"/>
    </source>
</evidence>
<dbReference type="NCBIfam" id="TIGR01203">
    <property type="entry name" value="HGPRTase"/>
    <property type="match status" value="1"/>
</dbReference>
<dbReference type="Proteomes" id="UP000317318">
    <property type="component" value="Chromosome"/>
</dbReference>
<evidence type="ECO:0000313" key="18">
    <source>
        <dbReference type="Proteomes" id="UP000317318"/>
    </source>
</evidence>
<accession>A0A517QXI1</accession>
<evidence type="ECO:0000256" key="9">
    <source>
        <dbReference type="ARBA" id="ARBA00022723"/>
    </source>
</evidence>
<evidence type="ECO:0000256" key="14">
    <source>
        <dbReference type="ARBA" id="ARBA00049402"/>
    </source>
</evidence>
<dbReference type="Pfam" id="PF00156">
    <property type="entry name" value="Pribosyltran"/>
    <property type="match status" value="1"/>
</dbReference>
<dbReference type="GO" id="GO:0000287">
    <property type="term" value="F:magnesium ion binding"/>
    <property type="evidence" value="ECO:0007669"/>
    <property type="project" value="TreeGrafter"/>
</dbReference>
<dbReference type="GO" id="GO:0052657">
    <property type="term" value="F:guanine phosphoribosyltransferase activity"/>
    <property type="evidence" value="ECO:0007669"/>
    <property type="project" value="RHEA"/>
</dbReference>
<keyword evidence="10 15" id="KW-0660">Purine salvage</keyword>
<keyword evidence="8 15" id="KW-0808">Transferase</keyword>
<dbReference type="Gene3D" id="3.40.50.2020">
    <property type="match status" value="1"/>
</dbReference>